<dbReference type="Proteomes" id="UP000321577">
    <property type="component" value="Unassembled WGS sequence"/>
</dbReference>
<name>A0A512MF18_9BACT</name>
<evidence type="ECO:0000313" key="7">
    <source>
        <dbReference type="Proteomes" id="UP000321577"/>
    </source>
</evidence>
<reference evidence="6 7" key="1">
    <citation type="submission" date="2019-07" db="EMBL/GenBank/DDBJ databases">
        <title>Whole genome shotgun sequence of Brevifollis gellanilyticus NBRC 108608.</title>
        <authorList>
            <person name="Hosoyama A."/>
            <person name="Uohara A."/>
            <person name="Ohji S."/>
            <person name="Ichikawa N."/>
        </authorList>
    </citation>
    <scope>NUCLEOTIDE SEQUENCE [LARGE SCALE GENOMIC DNA]</scope>
    <source>
        <strain evidence="6 7">NBRC 108608</strain>
    </source>
</reference>
<dbReference type="PANTHER" id="PTHR42852:SF13">
    <property type="entry name" value="PROTEIN DIPZ"/>
    <property type="match status" value="1"/>
</dbReference>
<proteinExistence type="predicted"/>
<dbReference type="PROSITE" id="PS51352">
    <property type="entry name" value="THIOREDOXIN_2"/>
    <property type="match status" value="1"/>
</dbReference>
<feature type="signal peptide" evidence="4">
    <location>
        <begin position="1"/>
        <end position="24"/>
    </location>
</feature>
<dbReference type="GO" id="GO:0017004">
    <property type="term" value="P:cytochrome complex assembly"/>
    <property type="evidence" value="ECO:0007669"/>
    <property type="project" value="UniProtKB-KW"/>
</dbReference>
<comment type="caution">
    <text evidence="6">The sequence shown here is derived from an EMBL/GenBank/DDBJ whole genome shotgun (WGS) entry which is preliminary data.</text>
</comment>
<dbReference type="EMBL" id="BKAG01000047">
    <property type="protein sequence ID" value="GEP45340.1"/>
    <property type="molecule type" value="Genomic_DNA"/>
</dbReference>
<protein>
    <recommendedName>
        <fullName evidence="5">Thioredoxin domain-containing protein</fullName>
    </recommendedName>
</protein>
<accession>A0A512MF18</accession>
<evidence type="ECO:0000256" key="2">
    <source>
        <dbReference type="ARBA" id="ARBA00022748"/>
    </source>
</evidence>
<dbReference type="CDD" id="cd02966">
    <property type="entry name" value="TlpA_like_family"/>
    <property type="match status" value="1"/>
</dbReference>
<dbReference type="InterPro" id="IPR013740">
    <property type="entry name" value="Redoxin"/>
</dbReference>
<dbReference type="GO" id="GO:0016491">
    <property type="term" value="F:oxidoreductase activity"/>
    <property type="evidence" value="ECO:0007669"/>
    <property type="project" value="InterPro"/>
</dbReference>
<dbReference type="PROSITE" id="PS00194">
    <property type="entry name" value="THIOREDOXIN_1"/>
    <property type="match status" value="1"/>
</dbReference>
<dbReference type="SUPFAM" id="SSF52833">
    <property type="entry name" value="Thioredoxin-like"/>
    <property type="match status" value="1"/>
</dbReference>
<evidence type="ECO:0000256" key="4">
    <source>
        <dbReference type="SAM" id="SignalP"/>
    </source>
</evidence>
<dbReference type="AlphaFoldDB" id="A0A512MF18"/>
<dbReference type="Gene3D" id="3.40.30.10">
    <property type="entry name" value="Glutaredoxin"/>
    <property type="match status" value="1"/>
</dbReference>
<dbReference type="PANTHER" id="PTHR42852">
    <property type="entry name" value="THIOL:DISULFIDE INTERCHANGE PROTEIN DSBE"/>
    <property type="match status" value="1"/>
</dbReference>
<keyword evidence="3" id="KW-0676">Redox-active center</keyword>
<dbReference type="InterPro" id="IPR036249">
    <property type="entry name" value="Thioredoxin-like_sf"/>
</dbReference>
<dbReference type="InterPro" id="IPR017937">
    <property type="entry name" value="Thioredoxin_CS"/>
</dbReference>
<dbReference type="InterPro" id="IPR050553">
    <property type="entry name" value="Thioredoxin_ResA/DsbE_sf"/>
</dbReference>
<evidence type="ECO:0000259" key="5">
    <source>
        <dbReference type="PROSITE" id="PS51352"/>
    </source>
</evidence>
<comment type="subcellular location">
    <subcellularLocation>
        <location evidence="1">Cell envelope</location>
    </subcellularLocation>
</comment>
<keyword evidence="4" id="KW-0732">Signal</keyword>
<dbReference type="Pfam" id="PF08534">
    <property type="entry name" value="Redoxin"/>
    <property type="match status" value="1"/>
</dbReference>
<evidence type="ECO:0000256" key="1">
    <source>
        <dbReference type="ARBA" id="ARBA00004196"/>
    </source>
</evidence>
<keyword evidence="7" id="KW-1185">Reference proteome</keyword>
<evidence type="ECO:0000256" key="3">
    <source>
        <dbReference type="ARBA" id="ARBA00023284"/>
    </source>
</evidence>
<dbReference type="InterPro" id="IPR013766">
    <property type="entry name" value="Thioredoxin_domain"/>
</dbReference>
<feature type="domain" description="Thioredoxin" evidence="5">
    <location>
        <begin position="164"/>
        <end position="310"/>
    </location>
</feature>
<gene>
    <name evidence="6" type="ORF">BGE01nite_46310</name>
</gene>
<feature type="chain" id="PRO_5022184775" description="Thioredoxin domain-containing protein" evidence="4">
    <location>
        <begin position="25"/>
        <end position="314"/>
    </location>
</feature>
<organism evidence="6 7">
    <name type="scientific">Brevifollis gellanilyticus</name>
    <dbReference type="NCBI Taxonomy" id="748831"/>
    <lineage>
        <taxon>Bacteria</taxon>
        <taxon>Pseudomonadati</taxon>
        <taxon>Verrucomicrobiota</taxon>
        <taxon>Verrucomicrobiia</taxon>
        <taxon>Verrucomicrobiales</taxon>
        <taxon>Verrucomicrobiaceae</taxon>
    </lineage>
</organism>
<dbReference type="GO" id="GO:0030313">
    <property type="term" value="C:cell envelope"/>
    <property type="evidence" value="ECO:0007669"/>
    <property type="project" value="UniProtKB-SubCell"/>
</dbReference>
<keyword evidence="2" id="KW-0201">Cytochrome c-type biogenesis</keyword>
<sequence length="314" mass="35076">MDKITMKRFSTLFAALALLTGIHAQEPKQAAGQVPQELMQRLFNPGSTEQELTDAIKEANKAGVPRQQLIEAKLIWGLRTQNTAWLGKILPELEVLAGNFDSAQSAGIKSADDIRSFVEYIKGLQAQEKKDDAGFKKHMQEAFWLAPSQAQLYAQTIDKLRRESKMATTKIDLQLVLATSNGETTTLQDQMAGKKAVLIDFWASWCGPCMQLMPELKKKAEHLKKHGIVVAGMNKDDEKAEMVAEKVRGEQGIEFPWLIEPTDRPFTKMLEIDSIPRMILIGPDGKVLYNGHPQDPGLWSALKKIDPEIKEPEA</sequence>
<evidence type="ECO:0000313" key="6">
    <source>
        <dbReference type="EMBL" id="GEP45340.1"/>
    </source>
</evidence>